<evidence type="ECO:0000259" key="2">
    <source>
        <dbReference type="PROSITE" id="PS50102"/>
    </source>
</evidence>
<dbReference type="InterPro" id="IPR035979">
    <property type="entry name" value="RBD_domain_sf"/>
</dbReference>
<name>A0A3P7JCC0_STRVU</name>
<dbReference type="OrthoDB" id="7763451at2759"/>
<reference evidence="3 4" key="1">
    <citation type="submission" date="2018-11" db="EMBL/GenBank/DDBJ databases">
        <authorList>
            <consortium name="Pathogen Informatics"/>
        </authorList>
    </citation>
    <scope>NUCLEOTIDE SEQUENCE [LARGE SCALE GENOMIC DNA]</scope>
</reference>
<evidence type="ECO:0000313" key="3">
    <source>
        <dbReference type="EMBL" id="VDM78363.1"/>
    </source>
</evidence>
<organism evidence="3 4">
    <name type="scientific">Strongylus vulgaris</name>
    <name type="common">Blood worm</name>
    <dbReference type="NCBI Taxonomy" id="40348"/>
    <lineage>
        <taxon>Eukaryota</taxon>
        <taxon>Metazoa</taxon>
        <taxon>Ecdysozoa</taxon>
        <taxon>Nematoda</taxon>
        <taxon>Chromadorea</taxon>
        <taxon>Rhabditida</taxon>
        <taxon>Rhabditina</taxon>
        <taxon>Rhabditomorpha</taxon>
        <taxon>Strongyloidea</taxon>
        <taxon>Strongylidae</taxon>
        <taxon>Strongylus</taxon>
    </lineage>
</organism>
<dbReference type="GO" id="GO:0003723">
    <property type="term" value="F:RNA binding"/>
    <property type="evidence" value="ECO:0007669"/>
    <property type="project" value="UniProtKB-UniRule"/>
</dbReference>
<evidence type="ECO:0000313" key="4">
    <source>
        <dbReference type="Proteomes" id="UP000270094"/>
    </source>
</evidence>
<dbReference type="SUPFAM" id="SSF54928">
    <property type="entry name" value="RNA-binding domain, RBD"/>
    <property type="match status" value="2"/>
</dbReference>
<dbReference type="InterPro" id="IPR012677">
    <property type="entry name" value="Nucleotide-bd_a/b_plait_sf"/>
</dbReference>
<dbReference type="Gene3D" id="3.30.70.330">
    <property type="match status" value="1"/>
</dbReference>
<dbReference type="EMBL" id="UYYB01101697">
    <property type="protein sequence ID" value="VDM78363.1"/>
    <property type="molecule type" value="Genomic_DNA"/>
</dbReference>
<dbReference type="GO" id="GO:0005654">
    <property type="term" value="C:nucleoplasm"/>
    <property type="evidence" value="ECO:0007669"/>
    <property type="project" value="TreeGrafter"/>
</dbReference>
<dbReference type="Proteomes" id="UP000270094">
    <property type="component" value="Unassembled WGS sequence"/>
</dbReference>
<keyword evidence="1" id="KW-0694">RNA-binding</keyword>
<feature type="domain" description="RRM" evidence="2">
    <location>
        <begin position="344"/>
        <end position="421"/>
    </location>
</feature>
<sequence length="440" mass="49455">MGADDKRVRIKVLQVSNISVTATKDQIFTMFQYVGRIEEMKINSSSQSVMDFVTNEYKTIGLWASDNLSGYRFSHVGPRTHIRRSGFKVYPSDMNITSSTVSKCAFIKYDDERAVEVGQHLTNTVLIDRAIVCAPFLQNTIPDEATFINSGGPVTAGQRQLPPHVSNKIQELEDGTSVYMLDRSPCMVEIENAICPVEDSRPLPCDSSFGLSPMTSSACCSAQDFPNIKRKTYFLSIITHGYGFLRAIQPLKTIKTPELITLKKEDSETLRHFMAFSEGAIFNTMNCTSFHRRKRERSLKKYTLDCGYICYLLTVDPQMEALGLPAYPPLPGNTDLAKVEEIRRTIYVGNLPKGVDGQAVLDFFNNFVGEVMYLRMATGPDTLPCAYAYVEFTNQTSVPIALQNNGIDYEGKPLRYVFQSHFLMSFVLSGMVHPVHIYFN</sequence>
<evidence type="ECO:0000256" key="1">
    <source>
        <dbReference type="PROSITE-ProRule" id="PRU00176"/>
    </source>
</evidence>
<dbReference type="InterPro" id="IPR000504">
    <property type="entry name" value="RRM_dom"/>
</dbReference>
<dbReference type="SMART" id="SM00360">
    <property type="entry name" value="RRM"/>
    <property type="match status" value="2"/>
</dbReference>
<accession>A0A3P7JCC0</accession>
<dbReference type="PROSITE" id="PS50102">
    <property type="entry name" value="RRM"/>
    <property type="match status" value="1"/>
</dbReference>
<keyword evidence="4" id="KW-1185">Reference proteome</keyword>
<dbReference type="Pfam" id="PF00076">
    <property type="entry name" value="RRM_1"/>
    <property type="match status" value="1"/>
</dbReference>
<gene>
    <name evidence="3" type="ORF">SVUK_LOCUS13361</name>
</gene>
<dbReference type="PANTHER" id="PTHR32343">
    <property type="entry name" value="SERINE/ARGININE-RICH SPLICING FACTOR"/>
    <property type="match status" value="1"/>
</dbReference>
<protein>
    <recommendedName>
        <fullName evidence="2">RRM domain-containing protein</fullName>
    </recommendedName>
</protein>
<proteinExistence type="predicted"/>
<dbReference type="PANTHER" id="PTHR32343:SF22">
    <property type="entry name" value="LD29830P"/>
    <property type="match status" value="1"/>
</dbReference>
<dbReference type="AlphaFoldDB" id="A0A3P7JCC0"/>